<accession>A4WYF0</accession>
<evidence type="ECO:0000313" key="2">
    <source>
        <dbReference type="EMBL" id="ABP72414.1"/>
    </source>
</evidence>
<reference evidence="2" key="1">
    <citation type="submission" date="2007-04" db="EMBL/GenBank/DDBJ databases">
        <title>Complete sequence of plasmid pRSPA01 of Rhodobacter sphaeroides ATCC 17025.</title>
        <authorList>
            <consortium name="US DOE Joint Genome Institute"/>
            <person name="Copeland A."/>
            <person name="Lucas S."/>
            <person name="Lapidus A."/>
            <person name="Barry K."/>
            <person name="Detter J.C."/>
            <person name="Glavina del Rio T."/>
            <person name="Hammon N."/>
            <person name="Israni S."/>
            <person name="Dalin E."/>
            <person name="Tice H."/>
            <person name="Pitluck S."/>
            <person name="Chertkov O."/>
            <person name="Brettin T."/>
            <person name="Bruce D."/>
            <person name="Han C."/>
            <person name="Schmutz J."/>
            <person name="Larimer F."/>
            <person name="Land M."/>
            <person name="Hauser L."/>
            <person name="Kyrpides N."/>
            <person name="Kim E."/>
            <person name="Richardson P."/>
            <person name="Mackenzie C."/>
            <person name="Choudhary M."/>
            <person name="Donohue T.J."/>
            <person name="Kaplan S."/>
        </authorList>
    </citation>
    <scope>NUCLEOTIDE SEQUENCE [LARGE SCALE GENOMIC DNA]</scope>
    <source>
        <strain evidence="2">ATCC 17025</strain>
        <plasmid evidence="2">pRSPA01</plasmid>
    </source>
</reference>
<keyword evidence="2" id="KW-0614">Plasmid</keyword>
<dbReference type="EMBL" id="CP000662">
    <property type="protein sequence ID" value="ABP72414.1"/>
    <property type="molecule type" value="Genomic_DNA"/>
</dbReference>
<dbReference type="AlphaFoldDB" id="A4WYF0"/>
<name>A4WYF0_CERS5</name>
<dbReference type="HOGENOM" id="CLU_2603760_0_0_5"/>
<proteinExistence type="predicted"/>
<keyword evidence="1" id="KW-0812">Transmembrane</keyword>
<keyword evidence="1" id="KW-1133">Transmembrane helix</keyword>
<feature type="transmembrane region" description="Helical" evidence="1">
    <location>
        <begin position="12"/>
        <end position="32"/>
    </location>
</feature>
<geneLocation type="plasmid" evidence="2">
    <name>pRSPA01</name>
</geneLocation>
<sequence length="79" mass="8730">MQILGWPLDGDTVFIGLMWLILIWSVVLGIAADRADRAATRRYEAFAFKPLPLPRDFAASDTGIGSVQLTDAEIRRLLG</sequence>
<gene>
    <name evidence="2" type="ordered locus">Rsph17025_3544</name>
</gene>
<organism evidence="2">
    <name type="scientific">Cereibacter sphaeroides (strain ATCC 17025 / ATH 2.4.3)</name>
    <name type="common">Rhodobacter sphaeroides</name>
    <dbReference type="NCBI Taxonomy" id="349102"/>
    <lineage>
        <taxon>Bacteria</taxon>
        <taxon>Pseudomonadati</taxon>
        <taxon>Pseudomonadota</taxon>
        <taxon>Alphaproteobacteria</taxon>
        <taxon>Rhodobacterales</taxon>
        <taxon>Paracoccaceae</taxon>
        <taxon>Cereibacter</taxon>
    </lineage>
</organism>
<protein>
    <submittedName>
        <fullName evidence="2">Uncharacterized protein</fullName>
    </submittedName>
</protein>
<dbReference type="KEGG" id="rsq:Rsph17025_3544"/>
<dbReference type="BioCyc" id="RSPH349102:G1G8M-3649-MONOMER"/>
<keyword evidence="1" id="KW-0472">Membrane</keyword>
<evidence type="ECO:0000256" key="1">
    <source>
        <dbReference type="SAM" id="Phobius"/>
    </source>
</evidence>